<dbReference type="GO" id="GO:0032259">
    <property type="term" value="P:methylation"/>
    <property type="evidence" value="ECO:0007669"/>
    <property type="project" value="UniProtKB-KW"/>
</dbReference>
<dbReference type="CDD" id="cd02440">
    <property type="entry name" value="AdoMet_MTases"/>
    <property type="match status" value="1"/>
</dbReference>
<dbReference type="RefSeq" id="XP_062642552.1">
    <property type="nucleotide sequence ID" value="XM_062795812.1"/>
</dbReference>
<keyword evidence="4" id="KW-1185">Reference proteome</keyword>
<sequence>MGDKPKSPSKSPSPPAADSSAEPVSDPLRLQAAEEDAEAGSSDLDSIFGESNSSSTTSINSTILEYRRLHGRTYQNFKDAEYWGPNDDRQNEGLDMAHHMMYVAFNNKLHLAPLENPQKVLDLGTGTGIWAIDFADQHPSAEVIGTDLSPIQPVWVPPNCKFELDNCEDYPWTYPDDTFDYIHIRGLVGCVRDWERLYAECLRCLKPGGWLEQQEFALPIAGNDAPLPDDCVWHDWGAVFREAGRKMGRSFEVTDHWEGWLRGAGFTGTLHTSSVRLPIGGWAADSRWKEVGLFNRLSLEQGLEGFATYICTQVLGWRPDEVTVLLAKVRQAIKNPSYHAYYPLKTVYTQKPLASE</sequence>
<dbReference type="PANTHER" id="PTHR43591">
    <property type="entry name" value="METHYLTRANSFERASE"/>
    <property type="match status" value="1"/>
</dbReference>
<keyword evidence="3" id="KW-0489">Methyltransferase</keyword>
<dbReference type="PANTHER" id="PTHR43591:SF10">
    <property type="entry name" value="ABC TRANSMEMBRANE TYPE-1 DOMAIN-CONTAINING PROTEIN-RELATED"/>
    <property type="match status" value="1"/>
</dbReference>
<feature type="region of interest" description="Disordered" evidence="2">
    <location>
        <begin position="1"/>
        <end position="57"/>
    </location>
</feature>
<dbReference type="Gene3D" id="3.40.50.150">
    <property type="entry name" value="Vaccinia Virus protein VP39"/>
    <property type="match status" value="1"/>
</dbReference>
<dbReference type="EMBL" id="MU853260">
    <property type="protein sequence ID" value="KAK4118779.1"/>
    <property type="molecule type" value="Genomic_DNA"/>
</dbReference>
<name>A0AAN6YZV5_9PEZI</name>
<feature type="compositionally biased region" description="Low complexity" evidence="2">
    <location>
        <begin position="39"/>
        <end position="57"/>
    </location>
</feature>
<evidence type="ECO:0000256" key="2">
    <source>
        <dbReference type="SAM" id="MobiDB-lite"/>
    </source>
</evidence>
<dbReference type="Proteomes" id="UP001302602">
    <property type="component" value="Unassembled WGS sequence"/>
</dbReference>
<dbReference type="Pfam" id="PF13489">
    <property type="entry name" value="Methyltransf_23"/>
    <property type="match status" value="1"/>
</dbReference>
<protein>
    <submittedName>
        <fullName evidence="3">S-adenosyl-L-methionine-dependent methyltransferase</fullName>
    </submittedName>
</protein>
<gene>
    <name evidence="3" type="ORF">N657DRAFT_675348</name>
</gene>
<dbReference type="SUPFAM" id="SSF53335">
    <property type="entry name" value="S-adenosyl-L-methionine-dependent methyltransferases"/>
    <property type="match status" value="1"/>
</dbReference>
<dbReference type="InterPro" id="IPR029063">
    <property type="entry name" value="SAM-dependent_MTases_sf"/>
</dbReference>
<comment type="similarity">
    <text evidence="1">Belongs to the methyltransferase superfamily. LaeA methyltransferase family.</text>
</comment>
<reference evidence="3" key="2">
    <citation type="submission" date="2023-05" db="EMBL/GenBank/DDBJ databases">
        <authorList>
            <consortium name="Lawrence Berkeley National Laboratory"/>
            <person name="Steindorff A."/>
            <person name="Hensen N."/>
            <person name="Bonometti L."/>
            <person name="Westerberg I."/>
            <person name="Brannstrom I.O."/>
            <person name="Guillou S."/>
            <person name="Cros-Aarteil S."/>
            <person name="Calhoun S."/>
            <person name="Haridas S."/>
            <person name="Kuo A."/>
            <person name="Mondo S."/>
            <person name="Pangilinan J."/>
            <person name="Riley R."/>
            <person name="Labutti K."/>
            <person name="Andreopoulos B."/>
            <person name="Lipzen A."/>
            <person name="Chen C."/>
            <person name="Yanf M."/>
            <person name="Daum C."/>
            <person name="Ng V."/>
            <person name="Clum A."/>
            <person name="Ohm R."/>
            <person name="Martin F."/>
            <person name="Silar P."/>
            <person name="Natvig D."/>
            <person name="Lalanne C."/>
            <person name="Gautier V."/>
            <person name="Ament-Velasquez S.L."/>
            <person name="Kruys A."/>
            <person name="Hutchinson M.I."/>
            <person name="Powell A.J."/>
            <person name="Barry K."/>
            <person name="Miller A.N."/>
            <person name="Grigoriev I.V."/>
            <person name="Debuchy R."/>
            <person name="Gladieux P."/>
            <person name="Thoren M.H."/>
            <person name="Johannesson H."/>
        </authorList>
    </citation>
    <scope>NUCLEOTIDE SEQUENCE</scope>
    <source>
        <strain evidence="3">CBS 731.68</strain>
    </source>
</reference>
<dbReference type="GeneID" id="87832580"/>
<dbReference type="GO" id="GO:0008168">
    <property type="term" value="F:methyltransferase activity"/>
    <property type="evidence" value="ECO:0007669"/>
    <property type="project" value="UniProtKB-KW"/>
</dbReference>
<evidence type="ECO:0000313" key="3">
    <source>
        <dbReference type="EMBL" id="KAK4118779.1"/>
    </source>
</evidence>
<proteinExistence type="inferred from homology"/>
<comment type="caution">
    <text evidence="3">The sequence shown here is derived from an EMBL/GenBank/DDBJ whole genome shotgun (WGS) entry which is preliminary data.</text>
</comment>
<evidence type="ECO:0000313" key="4">
    <source>
        <dbReference type="Proteomes" id="UP001302602"/>
    </source>
</evidence>
<organism evidence="3 4">
    <name type="scientific">Parathielavia appendiculata</name>
    <dbReference type="NCBI Taxonomy" id="2587402"/>
    <lineage>
        <taxon>Eukaryota</taxon>
        <taxon>Fungi</taxon>
        <taxon>Dikarya</taxon>
        <taxon>Ascomycota</taxon>
        <taxon>Pezizomycotina</taxon>
        <taxon>Sordariomycetes</taxon>
        <taxon>Sordariomycetidae</taxon>
        <taxon>Sordariales</taxon>
        <taxon>Chaetomiaceae</taxon>
        <taxon>Parathielavia</taxon>
    </lineage>
</organism>
<keyword evidence="3" id="KW-0808">Transferase</keyword>
<reference evidence="3" key="1">
    <citation type="journal article" date="2023" name="Mol. Phylogenet. Evol.">
        <title>Genome-scale phylogeny and comparative genomics of the fungal order Sordariales.</title>
        <authorList>
            <person name="Hensen N."/>
            <person name="Bonometti L."/>
            <person name="Westerberg I."/>
            <person name="Brannstrom I.O."/>
            <person name="Guillou S."/>
            <person name="Cros-Aarteil S."/>
            <person name="Calhoun S."/>
            <person name="Haridas S."/>
            <person name="Kuo A."/>
            <person name="Mondo S."/>
            <person name="Pangilinan J."/>
            <person name="Riley R."/>
            <person name="LaButti K."/>
            <person name="Andreopoulos B."/>
            <person name="Lipzen A."/>
            <person name="Chen C."/>
            <person name="Yan M."/>
            <person name="Daum C."/>
            <person name="Ng V."/>
            <person name="Clum A."/>
            <person name="Steindorff A."/>
            <person name="Ohm R.A."/>
            <person name="Martin F."/>
            <person name="Silar P."/>
            <person name="Natvig D.O."/>
            <person name="Lalanne C."/>
            <person name="Gautier V."/>
            <person name="Ament-Velasquez S.L."/>
            <person name="Kruys A."/>
            <person name="Hutchinson M.I."/>
            <person name="Powell A.J."/>
            <person name="Barry K."/>
            <person name="Miller A.N."/>
            <person name="Grigoriev I.V."/>
            <person name="Debuchy R."/>
            <person name="Gladieux P."/>
            <person name="Hiltunen Thoren M."/>
            <person name="Johannesson H."/>
        </authorList>
    </citation>
    <scope>NUCLEOTIDE SEQUENCE</scope>
    <source>
        <strain evidence="3">CBS 731.68</strain>
    </source>
</reference>
<dbReference type="AlphaFoldDB" id="A0AAN6YZV5"/>
<feature type="compositionally biased region" description="Low complexity" evidence="2">
    <location>
        <begin position="16"/>
        <end position="27"/>
    </location>
</feature>
<evidence type="ECO:0000256" key="1">
    <source>
        <dbReference type="ARBA" id="ARBA00038158"/>
    </source>
</evidence>
<accession>A0AAN6YZV5</accession>